<protein>
    <recommendedName>
        <fullName evidence="5">DUF1446-domain-containing protein</fullName>
    </recommendedName>
</protein>
<evidence type="ECO:0000313" key="3">
    <source>
        <dbReference type="EMBL" id="KAF2992970.1"/>
    </source>
</evidence>
<organism evidence="3 4">
    <name type="scientific">Curvularia kusanoi</name>
    <name type="common">Cochliobolus kusanoi</name>
    <dbReference type="NCBI Taxonomy" id="90978"/>
    <lineage>
        <taxon>Eukaryota</taxon>
        <taxon>Fungi</taxon>
        <taxon>Dikarya</taxon>
        <taxon>Ascomycota</taxon>
        <taxon>Pezizomycotina</taxon>
        <taxon>Dothideomycetes</taxon>
        <taxon>Pleosporomycetidae</taxon>
        <taxon>Pleosporales</taxon>
        <taxon>Pleosporineae</taxon>
        <taxon>Pleosporaceae</taxon>
        <taxon>Curvularia</taxon>
    </lineage>
</organism>
<comment type="caution">
    <text evidence="3">The sequence shown here is derived from an EMBL/GenBank/DDBJ whole genome shotgun (WGS) entry which is preliminary data.</text>
</comment>
<feature type="domain" description="Acyclic terpene utilisation N-terminal" evidence="1">
    <location>
        <begin position="4"/>
        <end position="216"/>
    </location>
</feature>
<dbReference type="PANTHER" id="PTHR47585">
    <property type="match status" value="1"/>
</dbReference>
<feature type="domain" description="Acyclic terpene utilisation N-terminal" evidence="1">
    <location>
        <begin position="217"/>
        <end position="395"/>
    </location>
</feature>
<reference evidence="3" key="1">
    <citation type="submission" date="2019-04" db="EMBL/GenBank/DDBJ databases">
        <title>Sequencing of skin fungus with MAO and IRED activity.</title>
        <authorList>
            <person name="Marsaioli A.J."/>
            <person name="Bonatto J.M.C."/>
            <person name="Reis Junior O."/>
        </authorList>
    </citation>
    <scope>NUCLEOTIDE SEQUENCE</scope>
    <source>
        <strain evidence="3">30M1</strain>
    </source>
</reference>
<dbReference type="InterPro" id="IPR056362">
    <property type="entry name" value="AtuA-like_ferredoxin_dom"/>
</dbReference>
<evidence type="ECO:0000259" key="2">
    <source>
        <dbReference type="Pfam" id="PF23544"/>
    </source>
</evidence>
<dbReference type="EMBL" id="SWKU01000065">
    <property type="protein sequence ID" value="KAF2992970.1"/>
    <property type="molecule type" value="Genomic_DNA"/>
</dbReference>
<evidence type="ECO:0000313" key="4">
    <source>
        <dbReference type="Proteomes" id="UP000801428"/>
    </source>
</evidence>
<dbReference type="Pfam" id="PF23544">
    <property type="entry name" value="AtuA_ferredoxin"/>
    <property type="match status" value="1"/>
</dbReference>
<accession>A0A9P4W6F0</accession>
<dbReference type="Proteomes" id="UP000801428">
    <property type="component" value="Unassembled WGS sequence"/>
</dbReference>
<proteinExistence type="predicted"/>
<dbReference type="Pfam" id="PF07287">
    <property type="entry name" value="AtuA"/>
    <property type="match status" value="2"/>
</dbReference>
<evidence type="ECO:0008006" key="5">
    <source>
        <dbReference type="Google" id="ProtNLM"/>
    </source>
</evidence>
<dbReference type="InterPro" id="IPR010839">
    <property type="entry name" value="AtuA_N"/>
</dbReference>
<dbReference type="OrthoDB" id="10265871at2759"/>
<dbReference type="PANTHER" id="PTHR47585:SF2">
    <property type="entry name" value="DUF1446 DOMAIN PROTEIN (AFU_ORTHOLOGUE AFUA_6G11420)"/>
    <property type="match status" value="1"/>
</dbReference>
<keyword evidence="4" id="KW-1185">Reference proteome</keyword>
<dbReference type="AlphaFoldDB" id="A0A9P4W6F0"/>
<name>A0A9P4W6F0_CURKU</name>
<gene>
    <name evidence="3" type="ORF">E8E13_000153</name>
</gene>
<evidence type="ECO:0000259" key="1">
    <source>
        <dbReference type="Pfam" id="PF07287"/>
    </source>
</evidence>
<feature type="domain" description="AtuA-like ferredoxin-fold" evidence="2">
    <location>
        <begin position="440"/>
        <end position="508"/>
    </location>
</feature>
<sequence length="509" mass="55771">MRYIRIGNVSGATGDSPHAMLEMVKEGSVDVIVGDWLSEMNIAWNAIIKQENTDLGYEAGFLEQLEESIDTIVEKGIKVITNAGALNTPSLAREVQKLCDARHHGNIVVAAVTGDDISELLQDSEQMSRLGLSHLDHEECLLSDWDMKPLCGNAYIGAGGIRTALDAGADIVICGRVTDASPVMGAASWWHKWQDEDYHALAGALVAGHLIECGPYFLYELQGELYLNPDVVVDLRGVRVEESGTVDCVHVSGARGLPPPATTKAIIAAPGGFQAEANFYINGLDAVSKAEMMKAQITDAFKGSDFRKLSVELYGSQAVNPNSQQAGTLMLRVFAQARCKDSIDRDEFLKPIYALRMQSYPGYHMSLDFRTMQPKPFMEMFPVIIPMDLLSQQVTIQKSKTIIAVPSPAKTANYPVVRPSYETPEPVDLNTFGPVKSAPIGSVVHARSGDKADNSNVGFFVRHDDEYPWLKSMLTVSKLKELLGQDWEGREGKSVVERCEFPNILAVHL</sequence>